<keyword evidence="2" id="KW-0106">Calcium</keyword>
<dbReference type="GO" id="GO:0005509">
    <property type="term" value="F:calcium ion binding"/>
    <property type="evidence" value="ECO:0007669"/>
    <property type="project" value="InterPro"/>
</dbReference>
<name>A0A8J6GCX8_MICOH</name>
<evidence type="ECO:0000256" key="2">
    <source>
        <dbReference type="ARBA" id="ARBA00022837"/>
    </source>
</evidence>
<reference evidence="4" key="1">
    <citation type="submission" date="2020-03" db="EMBL/GenBank/DDBJ databases">
        <title>Studies in the Genomics of Life Span.</title>
        <authorList>
            <person name="Glass D."/>
        </authorList>
    </citation>
    <scope>NUCLEOTIDE SEQUENCE</scope>
    <source>
        <strain evidence="4">LTLLF</strain>
        <tissue evidence="4">Muscle</tissue>
    </source>
</reference>
<gene>
    <name evidence="4" type="ORF">LTLLF_166310</name>
</gene>
<dbReference type="Proteomes" id="UP000710432">
    <property type="component" value="Unassembled WGS sequence"/>
</dbReference>
<dbReference type="Gene3D" id="1.10.238.10">
    <property type="entry name" value="EF-hand"/>
    <property type="match status" value="3"/>
</dbReference>
<dbReference type="Pfam" id="PF13833">
    <property type="entry name" value="EF-hand_8"/>
    <property type="match status" value="1"/>
</dbReference>
<dbReference type="AlphaFoldDB" id="A0A8J6GCX8"/>
<dbReference type="InterPro" id="IPR002048">
    <property type="entry name" value="EF_hand_dom"/>
</dbReference>
<comment type="caution">
    <text evidence="4">The sequence shown here is derived from an EMBL/GenBank/DDBJ whole genome shotgun (WGS) entry which is preliminary data.</text>
</comment>
<dbReference type="EMBL" id="JAATJU010023282">
    <property type="protein sequence ID" value="KAH0508279.1"/>
    <property type="molecule type" value="Genomic_DNA"/>
</dbReference>
<protein>
    <submittedName>
        <fullName evidence="4">EF-hand calcium-binding domain-containing protein 13</fullName>
    </submittedName>
</protein>
<dbReference type="InterPro" id="IPR011992">
    <property type="entry name" value="EF-hand-dom_pair"/>
</dbReference>
<evidence type="ECO:0000259" key="3">
    <source>
        <dbReference type="Pfam" id="PF13833"/>
    </source>
</evidence>
<dbReference type="PANTHER" id="PTHR22656">
    <property type="entry name" value="EF-HAND CALCIUM-BINDING DOMAIN-CONTAINING PROTEIN 13"/>
    <property type="match status" value="1"/>
</dbReference>
<accession>A0A8J6GCX8</accession>
<sequence>MILHILKISMSDSEMRQVLKTTDIDEFQDVLKIFSKMKGGRVATDEVAAFLDGMGIPVNPEMLKDVISHSYVDKTAHGAISKLQKRYISPDELQSILPAIGITLSDKVFQKIVPEIINNESGLVNLDDFIVAVSKEHNFSEYDALNDAIEGISKIQNENVAYEDLDTCLQNFGIFLPKPELKKIKELTEADGDKVQLDEFPKAVKDMRDTFRLKELEEIAVGLNSLEGEKVSLENVEDFLENLGITSFKDEVEKILQSDIVSEDNTVSIKDCMEALRDNSKFSSYNALKEAIDTLDSMKGGYRSDKDSYLEGVENAEVGKVRMLFFISLFLSPFSGFIKEALSSHLKLPTISEIQEAADILSHVDNGKISVSNLKHALKSLHASLSEEDFRDALEQCDTGDNMEVNLKDVLEEVKNAPSFKDSIVTQLLLATPQVLHKDLIDVSDFKELLVNDNLHSAKAILTEVLKNVPEHEEGKVTVKDFIIKFGDTLTALKSEQKEQLYNADIDRNNPNAISDIKENLKAIGIDLTDNEVQKALDNTTPSSEVVQLKDIIRGLANTDIFNECQRIEDTSNIVDKITDEKVEVKDLLSVIKSFEKSLREKDKPGEFLTSEMDASECAAYGPLRQRRGTFGEDVSNDAQQFHKELVQPPIFIQPEFSEYEDAVGWKVITEMEKHQQGHMDHNS</sequence>
<organism evidence="4 5">
    <name type="scientific">Microtus ochrogaster</name>
    <name type="common">Prairie vole</name>
    <dbReference type="NCBI Taxonomy" id="79684"/>
    <lineage>
        <taxon>Eukaryota</taxon>
        <taxon>Metazoa</taxon>
        <taxon>Chordata</taxon>
        <taxon>Craniata</taxon>
        <taxon>Vertebrata</taxon>
        <taxon>Euteleostomi</taxon>
        <taxon>Mammalia</taxon>
        <taxon>Eutheria</taxon>
        <taxon>Euarchontoglires</taxon>
        <taxon>Glires</taxon>
        <taxon>Rodentia</taxon>
        <taxon>Myomorpha</taxon>
        <taxon>Muroidea</taxon>
        <taxon>Cricetidae</taxon>
        <taxon>Arvicolinae</taxon>
        <taxon>Microtus</taxon>
    </lineage>
</organism>
<evidence type="ECO:0000313" key="4">
    <source>
        <dbReference type="EMBL" id="KAH0508279.1"/>
    </source>
</evidence>
<dbReference type="Gene3D" id="6.10.250.1170">
    <property type="match status" value="1"/>
</dbReference>
<evidence type="ECO:0000313" key="5">
    <source>
        <dbReference type="Proteomes" id="UP000710432"/>
    </source>
</evidence>
<proteinExistence type="predicted"/>
<keyword evidence="1" id="KW-0677">Repeat</keyword>
<dbReference type="PANTHER" id="PTHR22656:SF1">
    <property type="entry name" value="EF-HAND CALCIUM-BINDING DOMAIN-CONTAINING PROTEIN 13"/>
    <property type="match status" value="1"/>
</dbReference>
<dbReference type="SUPFAM" id="SSF47473">
    <property type="entry name" value="EF-hand"/>
    <property type="match status" value="4"/>
</dbReference>
<evidence type="ECO:0000256" key="1">
    <source>
        <dbReference type="ARBA" id="ARBA00022737"/>
    </source>
</evidence>
<feature type="domain" description="EF-hand" evidence="3">
    <location>
        <begin position="84"/>
        <end position="133"/>
    </location>
</feature>